<dbReference type="AlphaFoldDB" id="A0A8C3C2H7"/>
<evidence type="ECO:0000313" key="21">
    <source>
        <dbReference type="Proteomes" id="UP000694556"/>
    </source>
</evidence>
<dbReference type="GO" id="GO:0031175">
    <property type="term" value="P:neuron projection development"/>
    <property type="evidence" value="ECO:0007669"/>
    <property type="project" value="TreeGrafter"/>
</dbReference>
<feature type="compositionally biased region" description="Basic and acidic residues" evidence="19">
    <location>
        <begin position="229"/>
        <end position="240"/>
    </location>
</feature>
<organism evidence="20 21">
    <name type="scientific">Cairina moschata</name>
    <name type="common">Muscovy duck</name>
    <dbReference type="NCBI Taxonomy" id="8855"/>
    <lineage>
        <taxon>Eukaryota</taxon>
        <taxon>Metazoa</taxon>
        <taxon>Chordata</taxon>
        <taxon>Craniata</taxon>
        <taxon>Vertebrata</taxon>
        <taxon>Euteleostomi</taxon>
        <taxon>Archelosauria</taxon>
        <taxon>Archosauria</taxon>
        <taxon>Dinosauria</taxon>
        <taxon>Saurischia</taxon>
        <taxon>Theropoda</taxon>
        <taxon>Coelurosauria</taxon>
        <taxon>Aves</taxon>
        <taxon>Neognathae</taxon>
        <taxon>Galloanserae</taxon>
        <taxon>Anseriformes</taxon>
        <taxon>Anatidae</taxon>
        <taxon>Anatinae</taxon>
        <taxon>Cairina</taxon>
    </lineage>
</organism>
<evidence type="ECO:0000313" key="20">
    <source>
        <dbReference type="Ensembl" id="ENSCMMP00000015026.1"/>
    </source>
</evidence>
<evidence type="ECO:0000256" key="4">
    <source>
        <dbReference type="ARBA" id="ARBA00004489"/>
    </source>
</evidence>
<feature type="compositionally biased region" description="Basic and acidic residues" evidence="19">
    <location>
        <begin position="1"/>
        <end position="22"/>
    </location>
</feature>
<keyword evidence="13" id="KW-0832">Ubl conjugation</keyword>
<keyword evidence="7" id="KW-0488">Methylation</keyword>
<feature type="region of interest" description="Disordered" evidence="19">
    <location>
        <begin position="721"/>
        <end position="741"/>
    </location>
</feature>
<keyword evidence="14" id="KW-0007">Acetylation</keyword>
<dbReference type="GO" id="GO:0005829">
    <property type="term" value="C:cytosol"/>
    <property type="evidence" value="ECO:0007669"/>
    <property type="project" value="UniProtKB-SubCell"/>
</dbReference>
<dbReference type="Proteomes" id="UP000694556">
    <property type="component" value="Chromosome 28"/>
</dbReference>
<dbReference type="PRINTS" id="PR01261">
    <property type="entry name" value="TAUPROTEIN"/>
</dbReference>
<keyword evidence="21" id="KW-1185">Reference proteome</keyword>
<keyword evidence="6" id="KW-1003">Cell membrane</keyword>
<evidence type="ECO:0000256" key="15">
    <source>
        <dbReference type="ARBA" id="ARBA00023136"/>
    </source>
</evidence>
<evidence type="ECO:0000256" key="5">
    <source>
        <dbReference type="ARBA" id="ARBA00004514"/>
    </source>
</evidence>
<dbReference type="PROSITE" id="PS51491">
    <property type="entry name" value="TAU_MAP_2"/>
    <property type="match status" value="3"/>
</dbReference>
<feature type="compositionally biased region" description="Polar residues" evidence="19">
    <location>
        <begin position="41"/>
        <end position="54"/>
    </location>
</feature>
<keyword evidence="16 18" id="KW-0206">Cytoskeleton</keyword>
<feature type="compositionally biased region" description="Low complexity" evidence="19">
    <location>
        <begin position="549"/>
        <end position="569"/>
    </location>
</feature>
<evidence type="ECO:0000256" key="2">
    <source>
        <dbReference type="ARBA" id="ARBA00004279"/>
    </source>
</evidence>
<keyword evidence="8 18" id="KW-0963">Cytoplasm</keyword>
<evidence type="ECO:0000256" key="3">
    <source>
        <dbReference type="ARBA" id="ARBA00004413"/>
    </source>
</evidence>
<evidence type="ECO:0000256" key="14">
    <source>
        <dbReference type="ARBA" id="ARBA00022990"/>
    </source>
</evidence>
<evidence type="ECO:0000256" key="18">
    <source>
        <dbReference type="RuleBase" id="RU000686"/>
    </source>
</evidence>
<feature type="compositionally biased region" description="Basic and acidic residues" evidence="19">
    <location>
        <begin position="404"/>
        <end position="420"/>
    </location>
</feature>
<dbReference type="InterPro" id="IPR002955">
    <property type="entry name" value="Tau"/>
</dbReference>
<sequence length="765" mass="79841">MAEQRQDVTTMEDHAAGQEKHIPSGYPLQIPVDDGSDEPVSETSDAKSTPTTEDATAPLVEEGDQEDQGGVEQHGEIPEGTTAEEAGVGATPNLEDHAAGDAAQAPGEPGSPELQPGPKEPVGDAIKRESQPTKQVAGALREPPPSQEPKAAPTRIEVTIPIPLDMYQDSRPPEDDEVWDHRGREGIGVASELGAELGADVSAAGLAAAGGTADPRSKDGPSPLHTRAPLKEDASRREGDEDRDIDETSEQDLPSLLGQRVSPGPEAGFCAAATKEALEESAFGEKKSHDGLRDTPREALPGETEARKAEEDQEERRQPERGEEYTDTAPPEPSAATSQAEAEPGEGEDAGALLETPSLPARLQDQDAALEEAVPEAGGRRTPRKKPSAPAADKAGSRVPLLKARIDSKDKEGAEAEEKKPKKSSPSTANPPGDRPSIPPHRHTSSSTTPPKTPSSPASTSKRVSSVTSRPASTGTQETKAKGPGGTKAATPRSAAGQAQRNSANATRIPAKTPTAPKTPPSSGRKEQKKPPPAAAKSEKGEQPKSGDRSGYSSPGSPGTPGSRSRTPSLPTPPAREPKKVAVVRTPPKSPASAKSRIQPSAAPMPDLKNVKSKIGSTENLKHQPGGGKVQIVYKPVDLSHVTSKCGSLGNIHHKPGGGQVEVKSEKLDFKDKVQSKIGSLDNISHVPGGGNKKIETHKLTFRENAKAKTDHGAEIVYKSPTISGDASPRRLSNVSSTGSINMVDSPQLATLADEVSASLAKQGL</sequence>
<evidence type="ECO:0000256" key="13">
    <source>
        <dbReference type="ARBA" id="ARBA00022843"/>
    </source>
</evidence>
<keyword evidence="10" id="KW-0597">Phosphoprotein</keyword>
<reference evidence="20" key="3">
    <citation type="submission" date="2025-09" db="UniProtKB">
        <authorList>
            <consortium name="Ensembl"/>
        </authorList>
    </citation>
    <scope>IDENTIFICATION</scope>
</reference>
<feature type="region of interest" description="Disordered" evidence="19">
    <location>
        <begin position="207"/>
        <end position="629"/>
    </location>
</feature>
<evidence type="ECO:0000256" key="11">
    <source>
        <dbReference type="ARBA" id="ARBA00022701"/>
    </source>
</evidence>
<dbReference type="InterPro" id="IPR001084">
    <property type="entry name" value="MAP_tubulin-bd_rpt"/>
</dbReference>
<protein>
    <recommendedName>
        <fullName evidence="18">Microtubule-associated protein</fullName>
    </recommendedName>
</protein>
<evidence type="ECO:0000256" key="1">
    <source>
        <dbReference type="ARBA" id="ARBA00004245"/>
    </source>
</evidence>
<feature type="region of interest" description="Disordered" evidence="19">
    <location>
        <begin position="1"/>
        <end position="185"/>
    </location>
</feature>
<proteinExistence type="predicted"/>
<dbReference type="Ensembl" id="ENSCMMT00000016529.1">
    <property type="protein sequence ID" value="ENSCMMP00000015026.1"/>
    <property type="gene ID" value="ENSCMMG00000009321.1"/>
</dbReference>
<keyword evidence="11 18" id="KW-0493">Microtubule</keyword>
<evidence type="ECO:0000256" key="10">
    <source>
        <dbReference type="ARBA" id="ARBA00022553"/>
    </source>
</evidence>
<dbReference type="GO" id="GO:0030424">
    <property type="term" value="C:axon"/>
    <property type="evidence" value="ECO:0007669"/>
    <property type="project" value="UniProtKB-SubCell"/>
</dbReference>
<reference evidence="20" key="1">
    <citation type="submission" date="2018-09" db="EMBL/GenBank/DDBJ databases">
        <title>Common duck and Muscovy duck high density SNP chip.</title>
        <authorList>
            <person name="Vignal A."/>
            <person name="Thebault N."/>
            <person name="Warren W.C."/>
        </authorList>
    </citation>
    <scope>NUCLEOTIDE SEQUENCE [LARGE SCALE GENOMIC DNA]</scope>
</reference>
<feature type="compositionally biased region" description="Basic and acidic residues" evidence="19">
    <location>
        <begin position="537"/>
        <end position="548"/>
    </location>
</feature>
<dbReference type="GO" id="GO:0030425">
    <property type="term" value="C:dendrite"/>
    <property type="evidence" value="ECO:0007669"/>
    <property type="project" value="UniProtKB-SubCell"/>
</dbReference>
<dbReference type="GO" id="GO:0008017">
    <property type="term" value="F:microtubule binding"/>
    <property type="evidence" value="ECO:0007669"/>
    <property type="project" value="InterPro"/>
</dbReference>
<evidence type="ECO:0000256" key="17">
    <source>
        <dbReference type="ARBA" id="ARBA00023273"/>
    </source>
</evidence>
<dbReference type="Pfam" id="PF00418">
    <property type="entry name" value="Tubulin-binding"/>
    <property type="match status" value="3"/>
</dbReference>
<accession>A0A8C3C2H7</accession>
<feature type="compositionally biased region" description="Polar residues" evidence="19">
    <location>
        <begin position="497"/>
        <end position="506"/>
    </location>
</feature>
<evidence type="ECO:0000256" key="9">
    <source>
        <dbReference type="ARBA" id="ARBA00022499"/>
    </source>
</evidence>
<dbReference type="GO" id="GO:0005886">
    <property type="term" value="C:plasma membrane"/>
    <property type="evidence" value="ECO:0007669"/>
    <property type="project" value="UniProtKB-SubCell"/>
</dbReference>
<evidence type="ECO:0000256" key="16">
    <source>
        <dbReference type="ARBA" id="ARBA00023212"/>
    </source>
</evidence>
<feature type="compositionally biased region" description="Basic and acidic residues" evidence="19">
    <location>
        <begin position="283"/>
        <end position="297"/>
    </location>
</feature>
<evidence type="ECO:0000256" key="6">
    <source>
        <dbReference type="ARBA" id="ARBA00022475"/>
    </source>
</evidence>
<dbReference type="PANTHER" id="PTHR11501">
    <property type="entry name" value="MICROTUBULE-ASSOCIATED PROTEIN"/>
    <property type="match status" value="1"/>
</dbReference>
<feature type="compositionally biased region" description="Low complexity" evidence="19">
    <location>
        <begin position="445"/>
        <end position="470"/>
    </location>
</feature>
<feature type="compositionally biased region" description="Basic and acidic residues" evidence="19">
    <location>
        <begin position="304"/>
        <end position="324"/>
    </location>
</feature>
<evidence type="ECO:0000256" key="12">
    <source>
        <dbReference type="ARBA" id="ARBA00022737"/>
    </source>
</evidence>
<dbReference type="GO" id="GO:0000226">
    <property type="term" value="P:microtubule cytoskeleton organization"/>
    <property type="evidence" value="ECO:0007669"/>
    <property type="project" value="TreeGrafter"/>
</dbReference>
<feature type="compositionally biased region" description="Basic and acidic residues" evidence="19">
    <location>
        <begin position="121"/>
        <end position="131"/>
    </location>
</feature>
<keyword evidence="17" id="KW-0966">Cell projection</keyword>
<reference evidence="20" key="2">
    <citation type="submission" date="2025-08" db="UniProtKB">
        <authorList>
            <consortium name="Ensembl"/>
        </authorList>
    </citation>
    <scope>IDENTIFICATION</scope>
</reference>
<keyword evidence="9" id="KW-1017">Isopeptide bond</keyword>
<keyword evidence="15" id="KW-0472">Membrane</keyword>
<evidence type="ECO:0000256" key="8">
    <source>
        <dbReference type="ARBA" id="ARBA00022490"/>
    </source>
</evidence>
<name>A0A8C3C2H7_CAIMO</name>
<evidence type="ECO:0000256" key="7">
    <source>
        <dbReference type="ARBA" id="ARBA00022481"/>
    </source>
</evidence>
<keyword evidence="12" id="KW-0677">Repeat</keyword>
<dbReference type="PROSITE" id="PS00229">
    <property type="entry name" value="TAU_MAP_1"/>
    <property type="match status" value="2"/>
</dbReference>
<evidence type="ECO:0000256" key="19">
    <source>
        <dbReference type="SAM" id="MobiDB-lite"/>
    </source>
</evidence>
<comment type="subcellular location">
    <subcellularLocation>
        <location evidence="3">Cell membrane</location>
        <topology evidence="3">Peripheral membrane protein</topology>
        <orientation evidence="3">Cytoplasmic side</orientation>
    </subcellularLocation>
    <subcellularLocation>
        <location evidence="4">Cell projection</location>
        <location evidence="4">Axon</location>
    </subcellularLocation>
    <subcellularLocation>
        <location evidence="2">Cell projection</location>
        <location evidence="2">Dendrite</location>
    </subcellularLocation>
    <subcellularLocation>
        <location evidence="1 18">Cytoplasm</location>
        <location evidence="1 18">Cytoskeleton</location>
    </subcellularLocation>
    <subcellularLocation>
        <location evidence="5">Cytoplasm</location>
        <location evidence="5">Cytosol</location>
    </subcellularLocation>
</comment>
<feature type="compositionally biased region" description="Acidic residues" evidence="19">
    <location>
        <begin position="241"/>
        <end position="250"/>
    </location>
</feature>
<dbReference type="PANTHER" id="PTHR11501:SF14">
    <property type="entry name" value="MICROTUBULE-ASSOCIATED PROTEIN TAU"/>
    <property type="match status" value="1"/>
</dbReference>
<dbReference type="InterPro" id="IPR027324">
    <property type="entry name" value="MAP2/MAP4/Tau"/>
</dbReference>
<dbReference type="GO" id="GO:0005874">
    <property type="term" value="C:microtubule"/>
    <property type="evidence" value="ECO:0007669"/>
    <property type="project" value="UniProtKB-KW"/>
</dbReference>